<gene>
    <name evidence="1" type="ORF">A2569_03375</name>
</gene>
<reference evidence="1 2" key="1">
    <citation type="journal article" date="2016" name="Nat. Commun.">
        <title>Thousands of microbial genomes shed light on interconnected biogeochemical processes in an aquifer system.</title>
        <authorList>
            <person name="Anantharaman K."/>
            <person name="Brown C.T."/>
            <person name="Hug L.A."/>
            <person name="Sharon I."/>
            <person name="Castelle C.J."/>
            <person name="Probst A.J."/>
            <person name="Thomas B.C."/>
            <person name="Singh A."/>
            <person name="Wilkins M.J."/>
            <person name="Karaoz U."/>
            <person name="Brodie E.L."/>
            <person name="Williams K.H."/>
            <person name="Hubbard S.S."/>
            <person name="Banfield J.F."/>
        </authorList>
    </citation>
    <scope>NUCLEOTIDE SEQUENCE [LARGE SCALE GENOMIC DNA]</scope>
</reference>
<organism evidence="1 2">
    <name type="scientific">Candidatus Vogelbacteria bacterium RIFOXYD1_FULL_51_18</name>
    <dbReference type="NCBI Taxonomy" id="1802440"/>
    <lineage>
        <taxon>Bacteria</taxon>
        <taxon>Candidatus Vogeliibacteriota</taxon>
    </lineage>
</organism>
<proteinExistence type="predicted"/>
<protein>
    <submittedName>
        <fullName evidence="1">Uncharacterized protein</fullName>
    </submittedName>
</protein>
<name>A0A1G2QLA7_9BACT</name>
<evidence type="ECO:0000313" key="2">
    <source>
        <dbReference type="Proteomes" id="UP000177090"/>
    </source>
</evidence>
<dbReference type="STRING" id="1802440.A2569_03375"/>
<comment type="caution">
    <text evidence="1">The sequence shown here is derived from an EMBL/GenBank/DDBJ whole genome shotgun (WGS) entry which is preliminary data.</text>
</comment>
<accession>A0A1G2QLA7</accession>
<sequence length="134" mass="15323">MKGMEQPAEEDVETGRIASLWERYSFPGTPPPLDSVEGQRLFDTCRSYLDYALANKSSSFPQYDSENIYSSMKVDNWGDRRRRELHNNIALAVAGKERSLMEGWEAGEIANFASELVLGEDLESARQHRKDFQE</sequence>
<dbReference type="Proteomes" id="UP000177090">
    <property type="component" value="Unassembled WGS sequence"/>
</dbReference>
<dbReference type="EMBL" id="MHTL01000009">
    <property type="protein sequence ID" value="OHA60782.1"/>
    <property type="molecule type" value="Genomic_DNA"/>
</dbReference>
<dbReference type="AlphaFoldDB" id="A0A1G2QLA7"/>
<evidence type="ECO:0000313" key="1">
    <source>
        <dbReference type="EMBL" id="OHA60782.1"/>
    </source>
</evidence>